<organism evidence="1 2">
    <name type="scientific">Vaccinium darrowii</name>
    <dbReference type="NCBI Taxonomy" id="229202"/>
    <lineage>
        <taxon>Eukaryota</taxon>
        <taxon>Viridiplantae</taxon>
        <taxon>Streptophyta</taxon>
        <taxon>Embryophyta</taxon>
        <taxon>Tracheophyta</taxon>
        <taxon>Spermatophyta</taxon>
        <taxon>Magnoliopsida</taxon>
        <taxon>eudicotyledons</taxon>
        <taxon>Gunneridae</taxon>
        <taxon>Pentapetalae</taxon>
        <taxon>asterids</taxon>
        <taxon>Ericales</taxon>
        <taxon>Ericaceae</taxon>
        <taxon>Vaccinioideae</taxon>
        <taxon>Vaccinieae</taxon>
        <taxon>Vaccinium</taxon>
    </lineage>
</organism>
<accession>A0ACB7X105</accession>
<evidence type="ECO:0000313" key="1">
    <source>
        <dbReference type="EMBL" id="KAH7834195.1"/>
    </source>
</evidence>
<proteinExistence type="predicted"/>
<evidence type="ECO:0000313" key="2">
    <source>
        <dbReference type="Proteomes" id="UP000828048"/>
    </source>
</evidence>
<keyword evidence="2" id="KW-1185">Reference proteome</keyword>
<sequence>MLCGSSAKHRSSVAMSAALTATSLILPGPLLCFLRLLPEKSLPLSSLSPGGSGSHLREAEDSVLSLHERSLFLSSQRHKIGKMGLPQFTRPKGLDGESSPNLYVANCGPAVGLSFNTIAAVFSSFGEVKGVFAADESGARVIVSYIEERSAQEALKALNGRPCPDLGGRFLHIQYSIHQAPKQVHVNSSNPVALVAAEVNIPGLYLWHDFITATEEEELLAAVDDRPWKNLAKRRVQHYGYEFLYETRNIDTRQHMGELPSFVSSVLERISSISDVDAAANIDLDQLTVNEYPSGVGLSPHIDTHSAFEGSIFSLSLAGPCIMEFRRYSEGVSVSEPDSGTDSKVENPDSSSNFVRRAIYLPTRSLLLLSGEARYAWHHYIPHHKIDLVNDCVVRRGSKRVSFTFRKVRKGPCKCEYPQCCDSQR</sequence>
<name>A0ACB7X105_9ERIC</name>
<gene>
    <name evidence="1" type="ORF">Vadar_013666</name>
</gene>
<reference evidence="1 2" key="1">
    <citation type="journal article" date="2021" name="Hortic Res">
        <title>High-quality reference genome and annotation aids understanding of berry development for evergreen blueberry (Vaccinium darrowii).</title>
        <authorList>
            <person name="Yu J."/>
            <person name="Hulse-Kemp A.M."/>
            <person name="Babiker E."/>
            <person name="Staton M."/>
        </authorList>
    </citation>
    <scope>NUCLEOTIDE SEQUENCE [LARGE SCALE GENOMIC DNA]</scope>
    <source>
        <strain evidence="2">cv. NJ 8807/NJ 8810</strain>
        <tissue evidence="1">Young leaf</tissue>
    </source>
</reference>
<protein>
    <submittedName>
        <fullName evidence="1">Uncharacterized protein</fullName>
    </submittedName>
</protein>
<comment type="caution">
    <text evidence="1">The sequence shown here is derived from an EMBL/GenBank/DDBJ whole genome shotgun (WGS) entry which is preliminary data.</text>
</comment>
<dbReference type="Proteomes" id="UP000828048">
    <property type="component" value="Chromosome 2"/>
</dbReference>
<dbReference type="EMBL" id="CM037152">
    <property type="protein sequence ID" value="KAH7834195.1"/>
    <property type="molecule type" value="Genomic_DNA"/>
</dbReference>